<sequence>MSTGCEPPAEDCPDLCLGRLPTRGLHLLPLPTRAQPRRLQGAGNAAATASSPTSRGPAPLPSPPGCAARSRSSTHAEGTFVSRETFCLFPSSASRGDRPPPETKAAVSTQGAGGASRKGTRASDTHTPPHPRKRLGDCGRRKTPGATGTSEPPTTRRPLSTSRPGLNLPRPHQPPAPASRPKHPPAPLSPGSAEQQGKPRAAANSPASAGAASPDQTRRRGKAASPTPAATGCRSGFQLLADSRRLRGAGLRRRSRFPAHAEGPGGAEPGWERGGQAGADARLRRPGRTRDPSSSGPDLEKLKRPREAAPACCVCVAFSLGGCGLTPPPVPRGRASEREKKTFIETIQPAKAEKSDRPRELPPPPPERFAAGRATPAGGSGGGRGLEGGAGYPRKTPDPDVGALVQHSRLPERREGGGRRPPHG</sequence>
<protein>
    <submittedName>
        <fullName evidence="3">Collagen alpha-1(I) chain-like</fullName>
    </submittedName>
</protein>
<dbReference type="RefSeq" id="XP_032349705.1">
    <property type="nucleotide sequence ID" value="XM_032493814.1"/>
</dbReference>
<keyword evidence="2" id="KW-1185">Reference proteome</keyword>
<feature type="compositionally biased region" description="Basic and acidic residues" evidence="1">
    <location>
        <begin position="351"/>
        <end position="360"/>
    </location>
</feature>
<feature type="compositionally biased region" description="Gly residues" evidence="1">
    <location>
        <begin position="263"/>
        <end position="277"/>
    </location>
</feature>
<feature type="compositionally biased region" description="Polar residues" evidence="1">
    <location>
        <begin position="146"/>
        <end position="164"/>
    </location>
</feature>
<proteinExistence type="predicted"/>
<feature type="compositionally biased region" description="Basic and acidic residues" evidence="1">
    <location>
        <begin position="409"/>
        <end position="418"/>
    </location>
</feature>
<feature type="compositionally biased region" description="Pro residues" evidence="1">
    <location>
        <begin position="171"/>
        <end position="188"/>
    </location>
</feature>
<feature type="region of interest" description="Disordered" evidence="1">
    <location>
        <begin position="320"/>
        <end position="424"/>
    </location>
</feature>
<feature type="compositionally biased region" description="Basic and acidic residues" evidence="1">
    <location>
        <begin position="334"/>
        <end position="343"/>
    </location>
</feature>
<feature type="compositionally biased region" description="Basic residues" evidence="1">
    <location>
        <begin position="246"/>
        <end position="257"/>
    </location>
</feature>
<evidence type="ECO:0000313" key="3">
    <source>
        <dbReference type="RefSeq" id="XP_032349705.1"/>
    </source>
</evidence>
<dbReference type="KEGG" id="cfr:116667783"/>
<reference evidence="3" key="1">
    <citation type="submission" date="2025-08" db="UniProtKB">
        <authorList>
            <consortium name="RefSeq"/>
        </authorList>
    </citation>
    <scope>IDENTIFICATION</scope>
    <source>
        <tissue evidence="3">Ear skin</tissue>
    </source>
</reference>
<feature type="compositionally biased region" description="Gly residues" evidence="1">
    <location>
        <begin position="378"/>
        <end position="391"/>
    </location>
</feature>
<feature type="region of interest" description="Disordered" evidence="1">
    <location>
        <begin position="27"/>
        <end position="306"/>
    </location>
</feature>
<gene>
    <name evidence="3" type="primary">LOC116667783</name>
</gene>
<dbReference type="GeneID" id="116667783"/>
<dbReference type="Proteomes" id="UP000694856">
    <property type="component" value="Chromosome 12"/>
</dbReference>
<evidence type="ECO:0000256" key="1">
    <source>
        <dbReference type="SAM" id="MobiDB-lite"/>
    </source>
</evidence>
<accession>A0A8B8U690</accession>
<organism evidence="2 3">
    <name type="scientific">Camelus ferus</name>
    <name type="common">Wild bactrian camel</name>
    <name type="synonym">Camelus bactrianus ferus</name>
    <dbReference type="NCBI Taxonomy" id="419612"/>
    <lineage>
        <taxon>Eukaryota</taxon>
        <taxon>Metazoa</taxon>
        <taxon>Chordata</taxon>
        <taxon>Craniata</taxon>
        <taxon>Vertebrata</taxon>
        <taxon>Euteleostomi</taxon>
        <taxon>Mammalia</taxon>
        <taxon>Eutheria</taxon>
        <taxon>Laurasiatheria</taxon>
        <taxon>Artiodactyla</taxon>
        <taxon>Tylopoda</taxon>
        <taxon>Camelidae</taxon>
        <taxon>Camelus</taxon>
    </lineage>
</organism>
<evidence type="ECO:0000313" key="2">
    <source>
        <dbReference type="Proteomes" id="UP000694856"/>
    </source>
</evidence>
<feature type="compositionally biased region" description="Low complexity" evidence="1">
    <location>
        <begin position="199"/>
        <end position="214"/>
    </location>
</feature>
<name>A0A8B8U690_CAMFR</name>
<dbReference type="AlphaFoldDB" id="A0A8B8U690"/>